<organism evidence="1 2">
    <name type="scientific">Brevibacillus aydinogluensis</name>
    <dbReference type="NCBI Taxonomy" id="927786"/>
    <lineage>
        <taxon>Bacteria</taxon>
        <taxon>Bacillati</taxon>
        <taxon>Bacillota</taxon>
        <taxon>Bacilli</taxon>
        <taxon>Bacillales</taxon>
        <taxon>Paenibacillaceae</taxon>
        <taxon>Brevibacillus</taxon>
    </lineage>
</organism>
<keyword evidence="2" id="KW-1185">Reference proteome</keyword>
<evidence type="ECO:0000313" key="1">
    <source>
        <dbReference type="EMBL" id="CAJ1003858.1"/>
    </source>
</evidence>
<dbReference type="Pfam" id="PF26325">
    <property type="entry name" value="YhjD"/>
    <property type="match status" value="1"/>
</dbReference>
<dbReference type="AlphaFoldDB" id="A0AA48M9P2"/>
<proteinExistence type="predicted"/>
<name>A0AA48M9P2_9BACL</name>
<dbReference type="EMBL" id="OY569118">
    <property type="protein sequence ID" value="CAJ1003858.1"/>
    <property type="molecule type" value="Genomic_DNA"/>
</dbReference>
<gene>
    <name evidence="1" type="ORF">BSPP4475_16160</name>
</gene>
<reference evidence="1" key="1">
    <citation type="submission" date="2023-07" db="EMBL/GenBank/DDBJ databases">
        <authorList>
            <person name="Ivanov I."/>
            <person name="Teneva D."/>
            <person name="Stoikov I."/>
        </authorList>
    </citation>
    <scope>NUCLEOTIDE SEQUENCE</scope>
    <source>
        <strain evidence="1">4475</strain>
    </source>
</reference>
<sequence length="120" mass="14131">MHDGSWRDILHEYVIYGLLFKALMVDADLLAEASTKLRYKPLLEKLSFKAEREHHRYRRELHRMGRKVVNTEQLAVGYCVTARVRGQVQEAIYSVESLRAECEIRLERLIEKVDSAEEKQ</sequence>
<evidence type="ECO:0000313" key="2">
    <source>
        <dbReference type="Proteomes" id="UP001189619"/>
    </source>
</evidence>
<dbReference type="KEGG" id="bayd:BSPP4475_16160"/>
<dbReference type="Proteomes" id="UP001189619">
    <property type="component" value="Chromosome"/>
</dbReference>
<accession>A0AA48M9P2</accession>
<dbReference type="InterPro" id="IPR058600">
    <property type="entry name" value="YhjD-like"/>
</dbReference>
<protein>
    <submittedName>
        <fullName evidence="1">Ribonuclease III</fullName>
    </submittedName>
</protein>
<dbReference type="RefSeq" id="WP_304414615.1">
    <property type="nucleotide sequence ID" value="NZ_OY569118.1"/>
</dbReference>